<dbReference type="AlphaFoldDB" id="A0A0K6GH72"/>
<organism evidence="2 3">
    <name type="scientific">Rhizoctonia solani</name>
    <dbReference type="NCBI Taxonomy" id="456999"/>
    <lineage>
        <taxon>Eukaryota</taxon>
        <taxon>Fungi</taxon>
        <taxon>Dikarya</taxon>
        <taxon>Basidiomycota</taxon>
        <taxon>Agaricomycotina</taxon>
        <taxon>Agaricomycetes</taxon>
        <taxon>Cantharellales</taxon>
        <taxon>Ceratobasidiaceae</taxon>
        <taxon>Rhizoctonia</taxon>
    </lineage>
</organism>
<protein>
    <submittedName>
        <fullName evidence="2">Protein TIC 214</fullName>
    </submittedName>
</protein>
<accession>A0A0K6GH72</accession>
<evidence type="ECO:0000313" key="2">
    <source>
        <dbReference type="EMBL" id="CUA77724.1"/>
    </source>
</evidence>
<evidence type="ECO:0000313" key="3">
    <source>
        <dbReference type="Proteomes" id="UP000044841"/>
    </source>
</evidence>
<reference evidence="2 3" key="1">
    <citation type="submission" date="2015-07" db="EMBL/GenBank/DDBJ databases">
        <authorList>
            <person name="Noorani M."/>
        </authorList>
    </citation>
    <scope>NUCLEOTIDE SEQUENCE [LARGE SCALE GENOMIC DNA]</scope>
    <source>
        <strain evidence="2">BBA 69670</strain>
    </source>
</reference>
<feature type="region of interest" description="Disordered" evidence="1">
    <location>
        <begin position="1"/>
        <end position="109"/>
    </location>
</feature>
<proteinExistence type="predicted"/>
<evidence type="ECO:0000256" key="1">
    <source>
        <dbReference type="SAM" id="MobiDB-lite"/>
    </source>
</evidence>
<sequence length="1022" mass="116949">MARRSSSHHCPYCPASYPTRGGLSRHRNATEKCLLKDSKKQNQLACELRRKLKKRTRNQRRRRRSTSEAPSNAASEPGPSRTQQGPDLRLVSGDEQSEANDPAPNEGTDIGVEVIDLTSDNGDASDTEGEGRIAIEAMDVEQDYIPDPPPDPPEPFDSAAHVENHPNPTAGGVLRWVVDVEAPSPYAMILDERDMFEIAHWLANQPLTDAGRDAFLIMTRNQDLPWKNVHQFYESIDNMPHGPGWHRRKILVKGDRGELMLEVWLRNSLHVVRQLIRNPRFRQYMRFSPVRSWTSALRQTRIYSEMWTGDWWWETQNLLGDGATICPVIIASDKTQLTQLAGGKQAWPVYLSIGNISKKIRRRPGECASLLVGYIPADNLESCISDEDDRRIARWDVFHKAMKMILEPIKNKSRSGEEMVCADGGVRRVHPILAAYMGDLPEQLLVTCTKQDRCPICMIPYKVKDNVDVRYPRRSRQQTLDAIEDYKHGVQETIESLGIREIKDPFWATMPFTDIFAAMAPDLLHQLDKGVFGEYLVDWGQHILGEGEFDRRLKGMPRFQGMRHFNSGIAPIPNNQWTGNEAKALGRVYLPLVAGSRYPDLTRAARAIVDFQFRMRQPEATDIDIADAKHDIRVFHDAKGVFLDSGARDRKLGFAGLTKLHMPQHYFDWIRRMGTLDGYTTDISERLHIDCVKKPWRATNHVDATEQMTTRLQRAEIWAIACARMYEAGRLPESLRGEYELRSRVEYLPLSNGNIEPEDDVEVEGIVFGNSNAWTPGQIWHPAPTIYLAKSPPSHMRKVSGTYLMDVHGAIGIVQATRDFLVALNPAHRRVPLDGNSNFRVWTRFRLHHDQLPFLQSLPPRIDRIRAFPSEYDEHDELVRQGYMDTVLYLDDPNRQGLRRYRAGRVRAIFRLPRHLSSIYDEPLVYLETFKPFSMPVNYPDHRLCTTGPQIRNGARVDIVVPLTKVRAACHLAPQFHRMDDQPLTSADDLLSTTNHFYLSRHNSDFMFALLDHWRRAGVETA</sequence>
<feature type="compositionally biased region" description="Basic and acidic residues" evidence="1">
    <location>
        <begin position="28"/>
        <end position="40"/>
    </location>
</feature>
<name>A0A0K6GH72_9AGAM</name>
<keyword evidence="3" id="KW-1185">Reference proteome</keyword>
<dbReference type="EMBL" id="CYGV01001866">
    <property type="protein sequence ID" value="CUA77724.1"/>
    <property type="molecule type" value="Genomic_DNA"/>
</dbReference>
<dbReference type="Proteomes" id="UP000044841">
    <property type="component" value="Unassembled WGS sequence"/>
</dbReference>
<gene>
    <name evidence="2" type="ORF">RSOLAG22IIIB_12799</name>
</gene>
<dbReference type="InterPro" id="IPR041078">
    <property type="entry name" value="Plavaka"/>
</dbReference>
<feature type="compositionally biased region" description="Basic residues" evidence="1">
    <location>
        <begin position="50"/>
        <end position="64"/>
    </location>
</feature>
<feature type="compositionally biased region" description="Polar residues" evidence="1">
    <location>
        <begin position="67"/>
        <end position="85"/>
    </location>
</feature>
<dbReference type="Pfam" id="PF18759">
    <property type="entry name" value="Plavaka"/>
    <property type="match status" value="1"/>
</dbReference>